<evidence type="ECO:0000256" key="1">
    <source>
        <dbReference type="ARBA" id="ARBA00023015"/>
    </source>
</evidence>
<keyword evidence="6" id="KW-1185">Reference proteome</keyword>
<keyword evidence="3" id="KW-0804">Transcription</keyword>
<dbReference type="GO" id="GO:0003700">
    <property type="term" value="F:DNA-binding transcription factor activity"/>
    <property type="evidence" value="ECO:0007669"/>
    <property type="project" value="InterPro"/>
</dbReference>
<dbReference type="InterPro" id="IPR009057">
    <property type="entry name" value="Homeodomain-like_sf"/>
</dbReference>
<gene>
    <name evidence="5" type="ORF">SAMN05660733_02333</name>
</gene>
<evidence type="ECO:0000259" key="4">
    <source>
        <dbReference type="PROSITE" id="PS01124"/>
    </source>
</evidence>
<dbReference type="Pfam" id="PF12833">
    <property type="entry name" value="HTH_18"/>
    <property type="match status" value="1"/>
</dbReference>
<evidence type="ECO:0000256" key="3">
    <source>
        <dbReference type="ARBA" id="ARBA00023163"/>
    </source>
</evidence>
<dbReference type="EMBL" id="FWYC01000006">
    <property type="protein sequence ID" value="SMC88221.1"/>
    <property type="molecule type" value="Genomic_DNA"/>
</dbReference>
<dbReference type="InterPro" id="IPR050204">
    <property type="entry name" value="AraC_XylS_family_regulators"/>
</dbReference>
<keyword evidence="2 5" id="KW-0238">DNA-binding</keyword>
<proteinExistence type="predicted"/>
<evidence type="ECO:0000313" key="6">
    <source>
        <dbReference type="Proteomes" id="UP000192840"/>
    </source>
</evidence>
<dbReference type="GO" id="GO:0043565">
    <property type="term" value="F:sequence-specific DNA binding"/>
    <property type="evidence" value="ECO:0007669"/>
    <property type="project" value="InterPro"/>
</dbReference>
<dbReference type="SUPFAM" id="SSF46689">
    <property type="entry name" value="Homeodomain-like"/>
    <property type="match status" value="1"/>
</dbReference>
<name>A0A1W2CSM8_9PSEU</name>
<evidence type="ECO:0000313" key="5">
    <source>
        <dbReference type="EMBL" id="SMC88221.1"/>
    </source>
</evidence>
<dbReference type="STRING" id="40571.SAMN05660733_02333"/>
<keyword evidence="1" id="KW-0805">Transcription regulation</keyword>
<dbReference type="Pfam" id="PF20240">
    <property type="entry name" value="DUF6597"/>
    <property type="match status" value="1"/>
</dbReference>
<dbReference type="eggNOG" id="COG2207">
    <property type="taxonomic scope" value="Bacteria"/>
</dbReference>
<dbReference type="InterPro" id="IPR018060">
    <property type="entry name" value="HTH_AraC"/>
</dbReference>
<dbReference type="Proteomes" id="UP000192840">
    <property type="component" value="Unassembled WGS sequence"/>
</dbReference>
<sequence length="307" mass="33579">MAQNVAGRIRGQTGASLYRPHVLLSVNYPAKVLGHAANISGMDVEYVVGLPHPRLRPFVTRYSGYRVRTEPGIHRGLPSRSLALVVTMDGTVDMSEGRFATLCGGLHDEAVIITHDGFQHGVQCDLTPLGMRAFFGMPAGELAATTVGLDCLDAPAAELRERLRDAPTWTDRFARLDEVLGGLVRPVRQQVEVAWAWQRLAAGAPVAEIAAEVGWSRQHLSARFAAEYGLTPKVMGRVMRFERANRMLRGERRPTLTEVAAACGYTDQAHFNRDWRALCGATPTEWIAAELPFVQGSEHGEGAELLS</sequence>
<dbReference type="AlphaFoldDB" id="A0A1W2CSM8"/>
<dbReference type="PROSITE" id="PS01124">
    <property type="entry name" value="HTH_ARAC_FAMILY_2"/>
    <property type="match status" value="1"/>
</dbReference>
<evidence type="ECO:0000256" key="2">
    <source>
        <dbReference type="ARBA" id="ARBA00023125"/>
    </source>
</evidence>
<accession>A0A1W2CSM8</accession>
<dbReference type="PANTHER" id="PTHR46796:SF15">
    <property type="entry name" value="BLL1074 PROTEIN"/>
    <property type="match status" value="1"/>
</dbReference>
<organism evidence="5 6">
    <name type="scientific">Lentzea albidocapillata</name>
    <dbReference type="NCBI Taxonomy" id="40571"/>
    <lineage>
        <taxon>Bacteria</taxon>
        <taxon>Bacillati</taxon>
        <taxon>Actinomycetota</taxon>
        <taxon>Actinomycetes</taxon>
        <taxon>Pseudonocardiales</taxon>
        <taxon>Pseudonocardiaceae</taxon>
        <taxon>Lentzea</taxon>
    </lineage>
</organism>
<dbReference type="InterPro" id="IPR046532">
    <property type="entry name" value="DUF6597"/>
</dbReference>
<dbReference type="PANTHER" id="PTHR46796">
    <property type="entry name" value="HTH-TYPE TRANSCRIPTIONAL ACTIVATOR RHAS-RELATED"/>
    <property type="match status" value="1"/>
</dbReference>
<protein>
    <submittedName>
        <fullName evidence="5">AraC-type DNA-binding protein</fullName>
    </submittedName>
</protein>
<dbReference type="SMART" id="SM00342">
    <property type="entry name" value="HTH_ARAC"/>
    <property type="match status" value="1"/>
</dbReference>
<dbReference type="Gene3D" id="1.10.10.60">
    <property type="entry name" value="Homeodomain-like"/>
    <property type="match status" value="1"/>
</dbReference>
<reference evidence="6" key="1">
    <citation type="submission" date="2017-04" db="EMBL/GenBank/DDBJ databases">
        <authorList>
            <person name="Varghese N."/>
            <person name="Submissions S."/>
        </authorList>
    </citation>
    <scope>NUCLEOTIDE SEQUENCE [LARGE SCALE GENOMIC DNA]</scope>
    <source>
        <strain evidence="6">DSM 44073</strain>
    </source>
</reference>
<feature type="domain" description="HTH araC/xylS-type" evidence="4">
    <location>
        <begin position="190"/>
        <end position="289"/>
    </location>
</feature>